<dbReference type="GO" id="GO:0016787">
    <property type="term" value="F:hydrolase activity"/>
    <property type="evidence" value="ECO:0007669"/>
    <property type="project" value="UniProtKB-KW"/>
</dbReference>
<dbReference type="SUPFAM" id="SSF53474">
    <property type="entry name" value="alpha/beta-Hydrolases"/>
    <property type="match status" value="1"/>
</dbReference>
<organism evidence="2 3">
    <name type="scientific">Nonomuraea insulae</name>
    <dbReference type="NCBI Taxonomy" id="1616787"/>
    <lineage>
        <taxon>Bacteria</taxon>
        <taxon>Bacillati</taxon>
        <taxon>Actinomycetota</taxon>
        <taxon>Actinomycetes</taxon>
        <taxon>Streptosporangiales</taxon>
        <taxon>Streptosporangiaceae</taxon>
        <taxon>Nonomuraea</taxon>
    </lineage>
</organism>
<evidence type="ECO:0000313" key="2">
    <source>
        <dbReference type="EMBL" id="MFC5833464.1"/>
    </source>
</evidence>
<dbReference type="EMBL" id="JBHSPA010000094">
    <property type="protein sequence ID" value="MFC5833464.1"/>
    <property type="molecule type" value="Genomic_DNA"/>
</dbReference>
<dbReference type="Proteomes" id="UP001596058">
    <property type="component" value="Unassembled WGS sequence"/>
</dbReference>
<dbReference type="Pfam" id="PF07859">
    <property type="entry name" value="Abhydrolase_3"/>
    <property type="match status" value="1"/>
</dbReference>
<dbReference type="Gene3D" id="3.40.50.1820">
    <property type="entry name" value="alpha/beta hydrolase"/>
    <property type="match status" value="1"/>
</dbReference>
<keyword evidence="2" id="KW-0378">Hydrolase</keyword>
<evidence type="ECO:0000313" key="3">
    <source>
        <dbReference type="Proteomes" id="UP001596058"/>
    </source>
</evidence>
<keyword evidence="3" id="KW-1185">Reference proteome</keyword>
<feature type="domain" description="Alpha/beta hydrolase fold-3" evidence="1">
    <location>
        <begin position="39"/>
        <end position="136"/>
    </location>
</feature>
<reference evidence="3" key="1">
    <citation type="journal article" date="2019" name="Int. J. Syst. Evol. Microbiol.">
        <title>The Global Catalogue of Microorganisms (GCM) 10K type strain sequencing project: providing services to taxonomists for standard genome sequencing and annotation.</title>
        <authorList>
            <consortium name="The Broad Institute Genomics Platform"/>
            <consortium name="The Broad Institute Genome Sequencing Center for Infectious Disease"/>
            <person name="Wu L."/>
            <person name="Ma J."/>
        </authorList>
    </citation>
    <scope>NUCLEOTIDE SEQUENCE [LARGE SCALE GENOMIC DNA]</scope>
    <source>
        <strain evidence="3">CCUG 53903</strain>
    </source>
</reference>
<proteinExistence type="predicted"/>
<accession>A0ABW1D691</accession>
<name>A0ABW1D691_9ACTN</name>
<evidence type="ECO:0000259" key="1">
    <source>
        <dbReference type="Pfam" id="PF07859"/>
    </source>
</evidence>
<comment type="caution">
    <text evidence="2">The sequence shown here is derived from an EMBL/GenBank/DDBJ whole genome shotgun (WGS) entry which is preliminary data.</text>
</comment>
<protein>
    <submittedName>
        <fullName evidence="2">Alpha/beta hydrolase</fullName>
    </submittedName>
</protein>
<gene>
    <name evidence="2" type="ORF">ACFPZ3_57280</name>
</gene>
<dbReference type="RefSeq" id="WP_379522890.1">
    <property type="nucleotide sequence ID" value="NZ_JBHSPA010000094.1"/>
</dbReference>
<dbReference type="InterPro" id="IPR029058">
    <property type="entry name" value="AB_hydrolase_fold"/>
</dbReference>
<sequence length="187" mass="19560">MTPPSHTAADLRLRGQAGPLRARLHRPIEPDGHPLLVLFPAGSIDRADRLCQGLCLRAGLMVIAASHRRLPAGLHDGVMVVEWSAEHATELGADPNRLLIGGEGIGGSLATSVAMHAREQHWPVLAGPLLINPDSGTLQGALSPPGLAPTIAITSGDSHYDDLLHAALFLTGRTSSLAGRSRPPPIP</sequence>
<dbReference type="InterPro" id="IPR013094">
    <property type="entry name" value="AB_hydrolase_3"/>
</dbReference>